<evidence type="ECO:0000313" key="4">
    <source>
        <dbReference type="Proteomes" id="UP000886819"/>
    </source>
</evidence>
<dbReference type="Gene3D" id="1.10.10.10">
    <property type="entry name" value="Winged helix-like DNA-binding domain superfamily/Winged helix DNA-binding domain"/>
    <property type="match status" value="1"/>
</dbReference>
<dbReference type="Pfam" id="PF04545">
    <property type="entry name" value="Sigma70_r4"/>
    <property type="match status" value="1"/>
</dbReference>
<organism evidence="3 4">
    <name type="scientific">Candidatus Avichristensenella intestinipullorum</name>
    <dbReference type="NCBI Taxonomy" id="2840693"/>
    <lineage>
        <taxon>Bacteria</taxon>
        <taxon>Bacillati</taxon>
        <taxon>Bacillota</taxon>
        <taxon>Clostridia</taxon>
        <taxon>Candidatus Avichristensenella</taxon>
    </lineage>
</organism>
<accession>A0A9D0YUU4</accession>
<comment type="caution">
    <text evidence="3">The sequence shown here is derived from an EMBL/GenBank/DDBJ whole genome shotgun (WGS) entry which is preliminary data.</text>
</comment>
<dbReference type="InterPro" id="IPR013324">
    <property type="entry name" value="RNA_pol_sigma_r3/r4-like"/>
</dbReference>
<dbReference type="GO" id="GO:0003700">
    <property type="term" value="F:DNA-binding transcription factor activity"/>
    <property type="evidence" value="ECO:0007669"/>
    <property type="project" value="InterPro"/>
</dbReference>
<gene>
    <name evidence="3" type="ORF">IAA66_02260</name>
</gene>
<dbReference type="EMBL" id="DVFI01000032">
    <property type="protein sequence ID" value="HIQ62393.1"/>
    <property type="molecule type" value="Genomic_DNA"/>
</dbReference>
<evidence type="ECO:0000259" key="2">
    <source>
        <dbReference type="Pfam" id="PF04545"/>
    </source>
</evidence>
<feature type="compositionally biased region" description="Basic and acidic residues" evidence="1">
    <location>
        <begin position="123"/>
        <end position="134"/>
    </location>
</feature>
<reference evidence="3" key="1">
    <citation type="submission" date="2020-10" db="EMBL/GenBank/DDBJ databases">
        <authorList>
            <person name="Gilroy R."/>
        </authorList>
    </citation>
    <scope>NUCLEOTIDE SEQUENCE</scope>
    <source>
        <strain evidence="3">ChiHile30-977</strain>
    </source>
</reference>
<feature type="region of interest" description="Disordered" evidence="1">
    <location>
        <begin position="109"/>
        <end position="134"/>
    </location>
</feature>
<dbReference type="InterPro" id="IPR036388">
    <property type="entry name" value="WH-like_DNA-bd_sf"/>
</dbReference>
<sequence>MSEVRRLLTRNRELWTELGALNAQLRLLQANLPDAQGYRQALERRRREATEDLMRMESRIGLLADARERTVLRYYYAQGLSDAEIAEKMGLTDEWARKKRYAALRRLERAEAGESGEGPPAEKGGEKPDGRDGD</sequence>
<dbReference type="GO" id="GO:0006352">
    <property type="term" value="P:DNA-templated transcription initiation"/>
    <property type="evidence" value="ECO:0007669"/>
    <property type="project" value="InterPro"/>
</dbReference>
<protein>
    <recommendedName>
        <fullName evidence="2">RNA polymerase sigma-70 region 4 domain-containing protein</fullName>
    </recommendedName>
</protein>
<dbReference type="SUPFAM" id="SSF88659">
    <property type="entry name" value="Sigma3 and sigma4 domains of RNA polymerase sigma factors"/>
    <property type="match status" value="1"/>
</dbReference>
<dbReference type="Proteomes" id="UP000886819">
    <property type="component" value="Unassembled WGS sequence"/>
</dbReference>
<dbReference type="InterPro" id="IPR007630">
    <property type="entry name" value="RNA_pol_sigma70_r4"/>
</dbReference>
<name>A0A9D0YUU4_9FIRM</name>
<reference evidence="3" key="2">
    <citation type="journal article" date="2021" name="PeerJ">
        <title>Extensive microbial diversity within the chicken gut microbiome revealed by metagenomics and culture.</title>
        <authorList>
            <person name="Gilroy R."/>
            <person name="Ravi A."/>
            <person name="Getino M."/>
            <person name="Pursley I."/>
            <person name="Horton D.L."/>
            <person name="Alikhan N.F."/>
            <person name="Baker D."/>
            <person name="Gharbi K."/>
            <person name="Hall N."/>
            <person name="Watson M."/>
            <person name="Adriaenssens E.M."/>
            <person name="Foster-Nyarko E."/>
            <person name="Jarju S."/>
            <person name="Secka A."/>
            <person name="Antonio M."/>
            <person name="Oren A."/>
            <person name="Chaudhuri R.R."/>
            <person name="La Ragione R."/>
            <person name="Hildebrand F."/>
            <person name="Pallen M.J."/>
        </authorList>
    </citation>
    <scope>NUCLEOTIDE SEQUENCE</scope>
    <source>
        <strain evidence="3">ChiHile30-977</strain>
    </source>
</reference>
<feature type="domain" description="RNA polymerase sigma-70 region 4" evidence="2">
    <location>
        <begin position="66"/>
        <end position="107"/>
    </location>
</feature>
<evidence type="ECO:0000256" key="1">
    <source>
        <dbReference type="SAM" id="MobiDB-lite"/>
    </source>
</evidence>
<dbReference type="AlphaFoldDB" id="A0A9D0YUU4"/>
<proteinExistence type="predicted"/>
<evidence type="ECO:0000313" key="3">
    <source>
        <dbReference type="EMBL" id="HIQ62393.1"/>
    </source>
</evidence>